<protein>
    <submittedName>
        <fullName evidence="1">Helicase</fullName>
    </submittedName>
</protein>
<evidence type="ECO:0000313" key="1">
    <source>
        <dbReference type="EMBL" id="GAX62361.1"/>
    </source>
</evidence>
<organism evidence="1 2">
    <name type="scientific">Candidatus Scalindua japonica</name>
    <dbReference type="NCBI Taxonomy" id="1284222"/>
    <lineage>
        <taxon>Bacteria</taxon>
        <taxon>Pseudomonadati</taxon>
        <taxon>Planctomycetota</taxon>
        <taxon>Candidatus Brocadiia</taxon>
        <taxon>Candidatus Brocadiales</taxon>
        <taxon>Candidatus Scalinduaceae</taxon>
        <taxon>Candidatus Scalindua</taxon>
    </lineage>
</organism>
<dbReference type="Gene3D" id="3.30.2310.20">
    <property type="entry name" value="RelE-like"/>
    <property type="match status" value="1"/>
</dbReference>
<dbReference type="InterPro" id="IPR035093">
    <property type="entry name" value="RelE/ParE_toxin_dom_sf"/>
</dbReference>
<keyword evidence="1" id="KW-0547">Nucleotide-binding</keyword>
<sequence>MKIKVLPSASQDLVDGYRFYEKQSSGLGSYFKDTLFSDIDSLSIYGGIHPVHYGKYYRLLSKRFPFAVYYTIQHDVVCVFAVLDCRRKPAWIRNKLKRK</sequence>
<name>A0A286U2R4_9BACT</name>
<accession>A0A286U2R4</accession>
<evidence type="ECO:0000313" key="2">
    <source>
        <dbReference type="Proteomes" id="UP000218542"/>
    </source>
</evidence>
<dbReference type="GO" id="GO:0004386">
    <property type="term" value="F:helicase activity"/>
    <property type="evidence" value="ECO:0007669"/>
    <property type="project" value="UniProtKB-KW"/>
</dbReference>
<dbReference type="RefSeq" id="WP_096895740.1">
    <property type="nucleotide sequence ID" value="NZ_BAOS01000029.1"/>
</dbReference>
<reference evidence="2" key="1">
    <citation type="journal article" date="2017" name="Environ. Microbiol. Rep.">
        <title>Genetic Diversity of Marine Anaerobic Ammonium-Oxidizing Bacteria as Revealed by Genomic and Proteomic Analyses of 'Candidatus Scalindua japonica'.</title>
        <authorList>
            <person name="Oshiki M."/>
            <person name="Mizuto K."/>
            <person name="Kimura Z."/>
            <person name="Kindaichi T."/>
            <person name="Satoh H."/>
            <person name="Okabe S."/>
        </authorList>
    </citation>
    <scope>NUCLEOTIDE SEQUENCE [LARGE SCALE GENOMIC DNA]</scope>
    <source>
        <strain evidence="2">husup-a2</strain>
    </source>
</reference>
<dbReference type="OrthoDB" id="9809155at2"/>
<keyword evidence="1" id="KW-0378">Hydrolase</keyword>
<gene>
    <name evidence="1" type="ORF">SCALIN_C29_0150</name>
</gene>
<comment type="caution">
    <text evidence="1">The sequence shown here is derived from an EMBL/GenBank/DDBJ whole genome shotgun (WGS) entry which is preliminary data.</text>
</comment>
<dbReference type="AlphaFoldDB" id="A0A286U2R4"/>
<keyword evidence="1" id="KW-0067">ATP-binding</keyword>
<dbReference type="EMBL" id="BAOS01000029">
    <property type="protein sequence ID" value="GAX62361.1"/>
    <property type="molecule type" value="Genomic_DNA"/>
</dbReference>
<proteinExistence type="predicted"/>
<dbReference type="Proteomes" id="UP000218542">
    <property type="component" value="Unassembled WGS sequence"/>
</dbReference>
<keyword evidence="2" id="KW-1185">Reference proteome</keyword>
<keyword evidence="1" id="KW-0347">Helicase</keyword>